<name>A0ABS3YFX6_9BACT</name>
<dbReference type="PROSITE" id="PS51257">
    <property type="entry name" value="PROKAR_LIPOPROTEIN"/>
    <property type="match status" value="1"/>
</dbReference>
<evidence type="ECO:0008006" key="3">
    <source>
        <dbReference type="Google" id="ProtNLM"/>
    </source>
</evidence>
<dbReference type="EMBL" id="JAGHKP010000003">
    <property type="protein sequence ID" value="MBO9153583.1"/>
    <property type="molecule type" value="Genomic_DNA"/>
</dbReference>
<comment type="caution">
    <text evidence="1">The sequence shown here is derived from an EMBL/GenBank/DDBJ whole genome shotgun (WGS) entry which is preliminary data.</text>
</comment>
<evidence type="ECO:0000313" key="2">
    <source>
        <dbReference type="Proteomes" id="UP000679126"/>
    </source>
</evidence>
<evidence type="ECO:0000313" key="1">
    <source>
        <dbReference type="EMBL" id="MBO9153583.1"/>
    </source>
</evidence>
<reference evidence="2" key="1">
    <citation type="submission" date="2021-03" db="EMBL/GenBank/DDBJ databases">
        <title>Assistant Professor.</title>
        <authorList>
            <person name="Huq M.A."/>
        </authorList>
    </citation>
    <scope>NUCLEOTIDE SEQUENCE [LARGE SCALE GENOMIC DNA]</scope>
    <source>
        <strain evidence="2">MAH-28</strain>
    </source>
</reference>
<keyword evidence="2" id="KW-1185">Reference proteome</keyword>
<dbReference type="Proteomes" id="UP000679126">
    <property type="component" value="Unassembled WGS sequence"/>
</dbReference>
<accession>A0ABS3YFX6</accession>
<dbReference type="RefSeq" id="WP_209146585.1">
    <property type="nucleotide sequence ID" value="NZ_JAGHKP010000003.1"/>
</dbReference>
<proteinExistence type="predicted"/>
<sequence length="223" mass="26022">MRLPLLIFLTLAAACRQELKFEASDTGDARLDAYNDLLNEIVARRTYNIYLGEDEEKLFDLGIKDSAAARKEKVRLHNRLFGDTSRFWTLVLDTFRMPQLNDAETEQREYPDAAGRLFPLLDSISPDRQAVIDQLNTNMDEYPPAAFSLHTARTRPMEEARRRNEWIIGRLRLSRMVFNKRMDKALVFYEFKCGDLCGRKELLQLENKGKGWRITRSMSFAVY</sequence>
<organism evidence="1 2">
    <name type="scientific">Chitinophaga chungangae</name>
    <dbReference type="NCBI Taxonomy" id="2821488"/>
    <lineage>
        <taxon>Bacteria</taxon>
        <taxon>Pseudomonadati</taxon>
        <taxon>Bacteroidota</taxon>
        <taxon>Chitinophagia</taxon>
        <taxon>Chitinophagales</taxon>
        <taxon>Chitinophagaceae</taxon>
        <taxon>Chitinophaga</taxon>
    </lineage>
</organism>
<protein>
    <recommendedName>
        <fullName evidence="3">Lipoprotein</fullName>
    </recommendedName>
</protein>
<gene>
    <name evidence="1" type="ORF">J7I43_15245</name>
</gene>